<dbReference type="GO" id="GO:0048029">
    <property type="term" value="F:monosaccharide binding"/>
    <property type="evidence" value="ECO:0007669"/>
    <property type="project" value="TreeGrafter"/>
</dbReference>
<comment type="pathway">
    <text evidence="3">Carbohydrate degradation; glycolysis; D-glyceraldehyde 3-phosphate and glycerone phosphate from D-glucose: step 3/4.</text>
</comment>
<comment type="subcellular location">
    <subcellularLocation>
        <location evidence="2">Cytoplasm</location>
    </subcellularLocation>
</comment>
<evidence type="ECO:0000313" key="15">
    <source>
        <dbReference type="EMBL" id="VDO57351.1"/>
    </source>
</evidence>
<keyword evidence="5" id="KW-0963">Cytoplasm</keyword>
<dbReference type="GO" id="GO:0006002">
    <property type="term" value="P:fructose 6-phosphate metabolic process"/>
    <property type="evidence" value="ECO:0007669"/>
    <property type="project" value="InterPro"/>
</dbReference>
<dbReference type="STRING" id="387005.A0A183HMR5"/>
<dbReference type="GO" id="GO:0003872">
    <property type="term" value="F:6-phosphofructokinase activity"/>
    <property type="evidence" value="ECO:0007669"/>
    <property type="project" value="UniProtKB-EC"/>
</dbReference>
<evidence type="ECO:0000256" key="5">
    <source>
        <dbReference type="ARBA" id="ARBA00022490"/>
    </source>
</evidence>
<evidence type="ECO:0000256" key="9">
    <source>
        <dbReference type="ARBA" id="ARBA00022777"/>
    </source>
</evidence>
<evidence type="ECO:0000256" key="8">
    <source>
        <dbReference type="ARBA" id="ARBA00022741"/>
    </source>
</evidence>
<keyword evidence="7" id="KW-0479">Metal-binding</keyword>
<organism evidence="17">
    <name type="scientific">Onchocerca flexuosa</name>
    <dbReference type="NCBI Taxonomy" id="387005"/>
    <lineage>
        <taxon>Eukaryota</taxon>
        <taxon>Metazoa</taxon>
        <taxon>Ecdysozoa</taxon>
        <taxon>Nematoda</taxon>
        <taxon>Chromadorea</taxon>
        <taxon>Rhabditida</taxon>
        <taxon>Spirurina</taxon>
        <taxon>Spiruromorpha</taxon>
        <taxon>Filarioidea</taxon>
        <taxon>Onchocercidae</taxon>
        <taxon>Onchocerca</taxon>
    </lineage>
</organism>
<dbReference type="GO" id="GO:0046872">
    <property type="term" value="F:metal ion binding"/>
    <property type="evidence" value="ECO:0007669"/>
    <property type="project" value="UniProtKB-KW"/>
</dbReference>
<evidence type="ECO:0000256" key="2">
    <source>
        <dbReference type="ARBA" id="ARBA00004496"/>
    </source>
</evidence>
<keyword evidence="10" id="KW-0067">ATP-binding</keyword>
<dbReference type="EC" id="2.7.1.11" evidence="4"/>
<reference evidence="15 16" key="2">
    <citation type="submission" date="2018-11" db="EMBL/GenBank/DDBJ databases">
        <authorList>
            <consortium name="Pathogen Informatics"/>
        </authorList>
    </citation>
    <scope>NUCLEOTIDE SEQUENCE [LARGE SCALE GENOMIC DNA]</scope>
</reference>
<dbReference type="Pfam" id="PF00365">
    <property type="entry name" value="PFK"/>
    <property type="match status" value="1"/>
</dbReference>
<evidence type="ECO:0000313" key="17">
    <source>
        <dbReference type="WBParaSite" id="OFLC_0000877601-mRNA-1"/>
    </source>
</evidence>
<dbReference type="GO" id="GO:0061621">
    <property type="term" value="P:canonical glycolysis"/>
    <property type="evidence" value="ECO:0007669"/>
    <property type="project" value="TreeGrafter"/>
</dbReference>
<evidence type="ECO:0000256" key="1">
    <source>
        <dbReference type="ARBA" id="ARBA00001946"/>
    </source>
</evidence>
<accession>A0A183HMR5</accession>
<evidence type="ECO:0000256" key="12">
    <source>
        <dbReference type="ARBA" id="ARBA00023152"/>
    </source>
</evidence>
<proteinExistence type="predicted"/>
<keyword evidence="8" id="KW-0547">Nucleotide-binding</keyword>
<evidence type="ECO:0000256" key="13">
    <source>
        <dbReference type="ARBA" id="ARBA00048070"/>
    </source>
</evidence>
<sequence length="115" mass="12373">MEKSELLIGSPEDFGPLSTEMRRINLRSDSIIPSAGREGITIAPETYKGRSMAVFTSGGDASGMNSAVRSVVRMGIYLGCRVFLIYEGYQGMVDGGDNIKEADWQSVSDIIQCGG</sequence>
<dbReference type="GO" id="GO:0042802">
    <property type="term" value="F:identical protein binding"/>
    <property type="evidence" value="ECO:0007669"/>
    <property type="project" value="TreeGrafter"/>
</dbReference>
<keyword evidence="12" id="KW-0324">Glycolysis</keyword>
<evidence type="ECO:0000256" key="10">
    <source>
        <dbReference type="ARBA" id="ARBA00022840"/>
    </source>
</evidence>
<dbReference type="InterPro" id="IPR000023">
    <property type="entry name" value="Phosphofructokinase_dom"/>
</dbReference>
<dbReference type="GO" id="GO:0005945">
    <property type="term" value="C:6-phosphofructokinase complex"/>
    <property type="evidence" value="ECO:0007669"/>
    <property type="project" value="TreeGrafter"/>
</dbReference>
<dbReference type="GO" id="GO:0016208">
    <property type="term" value="F:AMP binding"/>
    <property type="evidence" value="ECO:0007669"/>
    <property type="project" value="TreeGrafter"/>
</dbReference>
<evidence type="ECO:0000256" key="3">
    <source>
        <dbReference type="ARBA" id="ARBA00004679"/>
    </source>
</evidence>
<dbReference type="WBParaSite" id="OFLC_0000877601-mRNA-1">
    <property type="protein sequence ID" value="OFLC_0000877601-mRNA-1"/>
    <property type="gene ID" value="OFLC_0000877601"/>
</dbReference>
<evidence type="ECO:0000256" key="6">
    <source>
        <dbReference type="ARBA" id="ARBA00022679"/>
    </source>
</evidence>
<comment type="cofactor">
    <cofactor evidence="1">
        <name>Mg(2+)</name>
        <dbReference type="ChEBI" id="CHEBI:18420"/>
    </cofactor>
</comment>
<feature type="domain" description="Phosphofructokinase" evidence="14">
    <location>
        <begin position="52"/>
        <end position="115"/>
    </location>
</feature>
<keyword evidence="9" id="KW-0418">Kinase</keyword>
<keyword evidence="6" id="KW-0808">Transferase</keyword>
<evidence type="ECO:0000313" key="16">
    <source>
        <dbReference type="Proteomes" id="UP000267606"/>
    </source>
</evidence>
<dbReference type="AlphaFoldDB" id="A0A183HMR5"/>
<keyword evidence="11" id="KW-0460">Magnesium</keyword>
<dbReference type="GO" id="GO:0070095">
    <property type="term" value="F:fructose-6-phosphate binding"/>
    <property type="evidence" value="ECO:0007669"/>
    <property type="project" value="TreeGrafter"/>
</dbReference>
<dbReference type="Gene3D" id="3.40.50.450">
    <property type="match status" value="1"/>
</dbReference>
<dbReference type="GO" id="GO:0030388">
    <property type="term" value="P:fructose 1,6-bisphosphate metabolic process"/>
    <property type="evidence" value="ECO:0007669"/>
    <property type="project" value="TreeGrafter"/>
</dbReference>
<dbReference type="GO" id="GO:0005524">
    <property type="term" value="F:ATP binding"/>
    <property type="evidence" value="ECO:0007669"/>
    <property type="project" value="UniProtKB-KW"/>
</dbReference>
<dbReference type="InterPro" id="IPR022953">
    <property type="entry name" value="ATP_PFK"/>
</dbReference>
<evidence type="ECO:0000256" key="11">
    <source>
        <dbReference type="ARBA" id="ARBA00022842"/>
    </source>
</evidence>
<keyword evidence="16" id="KW-1185">Reference proteome</keyword>
<protein>
    <recommendedName>
        <fullName evidence="4">6-phosphofructokinase</fullName>
        <ecNumber evidence="4">2.7.1.11</ecNumber>
    </recommendedName>
</protein>
<dbReference type="PANTHER" id="PTHR13697:SF4">
    <property type="entry name" value="ATP-DEPENDENT 6-PHOSPHOFRUCTOKINASE"/>
    <property type="match status" value="1"/>
</dbReference>
<dbReference type="Proteomes" id="UP000267606">
    <property type="component" value="Unassembled WGS sequence"/>
</dbReference>
<evidence type="ECO:0000256" key="7">
    <source>
        <dbReference type="ARBA" id="ARBA00022723"/>
    </source>
</evidence>
<evidence type="ECO:0000259" key="14">
    <source>
        <dbReference type="Pfam" id="PF00365"/>
    </source>
</evidence>
<gene>
    <name evidence="15" type="ORF">OFLC_LOCUS8778</name>
</gene>
<dbReference type="EMBL" id="UZAJ01010207">
    <property type="protein sequence ID" value="VDO57351.1"/>
    <property type="molecule type" value="Genomic_DNA"/>
</dbReference>
<comment type="catalytic activity">
    <reaction evidence="13">
        <text>beta-D-fructose 6-phosphate + ATP = beta-D-fructose 1,6-bisphosphate + ADP + H(+)</text>
        <dbReference type="Rhea" id="RHEA:16109"/>
        <dbReference type="ChEBI" id="CHEBI:15378"/>
        <dbReference type="ChEBI" id="CHEBI:30616"/>
        <dbReference type="ChEBI" id="CHEBI:32966"/>
        <dbReference type="ChEBI" id="CHEBI:57634"/>
        <dbReference type="ChEBI" id="CHEBI:456216"/>
        <dbReference type="EC" id="2.7.1.11"/>
    </reaction>
</comment>
<reference evidence="17" key="1">
    <citation type="submission" date="2016-06" db="UniProtKB">
        <authorList>
            <consortium name="WormBaseParasite"/>
        </authorList>
    </citation>
    <scope>IDENTIFICATION</scope>
</reference>
<dbReference type="UniPathway" id="UPA00109">
    <property type="reaction ID" value="UER00182"/>
</dbReference>
<dbReference type="PRINTS" id="PR00476">
    <property type="entry name" value="PHFRCTKINASE"/>
</dbReference>
<dbReference type="PANTHER" id="PTHR13697">
    <property type="entry name" value="PHOSPHOFRUCTOKINASE"/>
    <property type="match status" value="1"/>
</dbReference>
<evidence type="ECO:0000256" key="4">
    <source>
        <dbReference type="ARBA" id="ARBA00012055"/>
    </source>
</evidence>
<name>A0A183HMR5_9BILA</name>
<dbReference type="SUPFAM" id="SSF53784">
    <property type="entry name" value="Phosphofructokinase"/>
    <property type="match status" value="1"/>
</dbReference>
<dbReference type="InterPro" id="IPR035966">
    <property type="entry name" value="PKF_sf"/>
</dbReference>